<evidence type="ECO:0000259" key="12">
    <source>
        <dbReference type="Pfam" id="PF00224"/>
    </source>
</evidence>
<dbReference type="InterPro" id="IPR015813">
    <property type="entry name" value="Pyrv/PenolPyrv_kinase-like_dom"/>
</dbReference>
<dbReference type="InterPro" id="IPR015806">
    <property type="entry name" value="Pyrv_Knase_insert_dom_sf"/>
</dbReference>
<dbReference type="Pfam" id="PF00224">
    <property type="entry name" value="PK"/>
    <property type="match status" value="1"/>
</dbReference>
<keyword evidence="14" id="KW-1185">Reference proteome</keyword>
<dbReference type="Gene3D" id="3.20.20.60">
    <property type="entry name" value="Phosphoenolpyruvate-binding domains"/>
    <property type="match status" value="1"/>
</dbReference>
<evidence type="ECO:0000256" key="4">
    <source>
        <dbReference type="ARBA" id="ARBA00022679"/>
    </source>
</evidence>
<comment type="caution">
    <text evidence="13">The sequence shown here is derived from an EMBL/GenBank/DDBJ whole genome shotgun (WGS) entry which is preliminary data.</text>
</comment>
<feature type="domain" description="Pyruvate kinase barrel" evidence="12">
    <location>
        <begin position="131"/>
        <end position="474"/>
    </location>
</feature>
<evidence type="ECO:0000256" key="7">
    <source>
        <dbReference type="ARBA" id="ARBA00022777"/>
    </source>
</evidence>
<dbReference type="Proteomes" id="UP000664163">
    <property type="component" value="Unassembled WGS sequence"/>
</dbReference>
<dbReference type="RefSeq" id="WP_207070967.1">
    <property type="nucleotide sequence ID" value="NZ_JAFLND010000002.1"/>
</dbReference>
<dbReference type="InterPro" id="IPR001697">
    <property type="entry name" value="Pyr_Knase"/>
</dbReference>
<dbReference type="PANTHER" id="PTHR11817">
    <property type="entry name" value="PYRUVATE KINASE"/>
    <property type="match status" value="1"/>
</dbReference>
<dbReference type="EMBL" id="JAFLND010000002">
    <property type="protein sequence ID" value="MBO0330523.1"/>
    <property type="molecule type" value="Genomic_DNA"/>
</dbReference>
<evidence type="ECO:0000256" key="8">
    <source>
        <dbReference type="ARBA" id="ARBA00022840"/>
    </source>
</evidence>
<dbReference type="InterPro" id="IPR011037">
    <property type="entry name" value="Pyrv_Knase-like_insert_dom_sf"/>
</dbReference>
<keyword evidence="10" id="KW-0324">Glycolysis</keyword>
<name>A0ABS3EWC2_9FLAO</name>
<evidence type="ECO:0000256" key="1">
    <source>
        <dbReference type="ARBA" id="ARBA00004997"/>
    </source>
</evidence>
<keyword evidence="11" id="KW-0670">Pyruvate</keyword>
<sequence length="510" mass="56533">MGITREQLHKMALQIDEVLDLVQRQDADSSPVLKQVCPIYKKSAKNLMHYATFRSFDARNMQRGLKELGLTRLANSEGNILGSLINLKIITHSLLGSNPNLSDNEFLSIGDGNKLLKKHTGQLFGKSDKKRRVRIMVTMPSEAATDYNMVLEMVENGMDCARINCAHDNLEVWKAIIANVKRAANECSTTVKVAMDLAGSKVRTGTIDFGEEGKSKNGSKKKRKPFILLHEGDKLIVSGKEDEATSAKYDDEGNLLKPATIGCVPSQIIERVEKGAPILFDDGRIEGEVMETATDHFEVKITRADFGGTKLKGKKGINLPTLDLGISGLTEKDREDLKFVVKHADIVNYSYVNDEKDVKDLLMVLKRLGADEDLGVILKIETNLAYKNLINILITAMQRKHLGVMIARGDLALEVGWKNMAMVQEGILSFCSAAHIPVVWATQVLEGLAKKGMPSRSEITDITSSVQAECVMLNKGPHINEAISFLDEVLYNVESSHDKKEVMLPKMEWK</sequence>
<dbReference type="InterPro" id="IPR015793">
    <property type="entry name" value="Pyrv_Knase_brl"/>
</dbReference>
<keyword evidence="4" id="KW-0808">Transferase</keyword>
<evidence type="ECO:0000256" key="10">
    <source>
        <dbReference type="ARBA" id="ARBA00023152"/>
    </source>
</evidence>
<evidence type="ECO:0000256" key="6">
    <source>
        <dbReference type="ARBA" id="ARBA00022741"/>
    </source>
</evidence>
<evidence type="ECO:0000256" key="9">
    <source>
        <dbReference type="ARBA" id="ARBA00022842"/>
    </source>
</evidence>
<organism evidence="13 14">
    <name type="scientific">[Muricauda] lutisoli</name>
    <dbReference type="NCBI Taxonomy" id="2816035"/>
    <lineage>
        <taxon>Bacteria</taxon>
        <taxon>Pseudomonadati</taxon>
        <taxon>Bacteroidota</taxon>
        <taxon>Flavobacteriia</taxon>
        <taxon>Flavobacteriales</taxon>
        <taxon>Flavobacteriaceae</taxon>
        <taxon>Allomuricauda</taxon>
    </lineage>
</organism>
<dbReference type="InterPro" id="IPR040442">
    <property type="entry name" value="Pyrv_kinase-like_dom_sf"/>
</dbReference>
<proteinExistence type="inferred from homology"/>
<evidence type="ECO:0000256" key="3">
    <source>
        <dbReference type="ARBA" id="ARBA00012142"/>
    </source>
</evidence>
<evidence type="ECO:0000313" key="13">
    <source>
        <dbReference type="EMBL" id="MBO0330523.1"/>
    </source>
</evidence>
<comment type="similarity">
    <text evidence="2">Belongs to the pyruvate kinase family.</text>
</comment>
<protein>
    <recommendedName>
        <fullName evidence="3">pyruvate kinase</fullName>
        <ecNumber evidence="3">2.7.1.40</ecNumber>
    </recommendedName>
</protein>
<dbReference type="EC" id="2.7.1.40" evidence="3"/>
<accession>A0ABS3EWC2</accession>
<evidence type="ECO:0000256" key="11">
    <source>
        <dbReference type="ARBA" id="ARBA00023317"/>
    </source>
</evidence>
<gene>
    <name evidence="13" type="ORF">J0X13_08175</name>
</gene>
<evidence type="ECO:0000256" key="5">
    <source>
        <dbReference type="ARBA" id="ARBA00022723"/>
    </source>
</evidence>
<keyword evidence="6" id="KW-0547">Nucleotide-binding</keyword>
<keyword evidence="8" id="KW-0067">ATP-binding</keyword>
<dbReference type="SUPFAM" id="SSF50800">
    <property type="entry name" value="PK beta-barrel domain-like"/>
    <property type="match status" value="1"/>
</dbReference>
<dbReference type="Gene3D" id="2.40.33.10">
    <property type="entry name" value="PK beta-barrel domain-like"/>
    <property type="match status" value="1"/>
</dbReference>
<keyword evidence="9" id="KW-0460">Magnesium</keyword>
<reference evidence="13 14" key="1">
    <citation type="submission" date="2021-03" db="EMBL/GenBank/DDBJ databases">
        <title>Muricauda sp. CAU 1631 isolated from Incheon.</title>
        <authorList>
            <person name="Kim W."/>
        </authorList>
    </citation>
    <scope>NUCLEOTIDE SEQUENCE [LARGE SCALE GENOMIC DNA]</scope>
    <source>
        <strain evidence="13 14">CAU 1631</strain>
    </source>
</reference>
<evidence type="ECO:0000313" key="14">
    <source>
        <dbReference type="Proteomes" id="UP000664163"/>
    </source>
</evidence>
<keyword evidence="7" id="KW-0418">Kinase</keyword>
<comment type="pathway">
    <text evidence="1">Carbohydrate degradation; glycolysis; pyruvate from D-glyceraldehyde 3-phosphate: step 5/5.</text>
</comment>
<evidence type="ECO:0000256" key="2">
    <source>
        <dbReference type="ARBA" id="ARBA00008663"/>
    </source>
</evidence>
<keyword evidence="5" id="KW-0479">Metal-binding</keyword>
<dbReference type="SUPFAM" id="SSF51621">
    <property type="entry name" value="Phosphoenolpyruvate/pyruvate domain"/>
    <property type="match status" value="1"/>
</dbReference>